<dbReference type="Proteomes" id="UP000591131">
    <property type="component" value="Unassembled WGS sequence"/>
</dbReference>
<accession>A0A7J6LRS8</accession>
<name>A0A7J6LRS8_PERCH</name>
<feature type="compositionally biased region" description="Polar residues" evidence="2">
    <location>
        <begin position="731"/>
        <end position="747"/>
    </location>
</feature>
<feature type="domain" description="RING-type" evidence="4">
    <location>
        <begin position="54"/>
        <end position="93"/>
    </location>
</feature>
<keyword evidence="1" id="KW-0862">Zinc</keyword>
<keyword evidence="3" id="KW-0472">Membrane</keyword>
<protein>
    <recommendedName>
        <fullName evidence="4">RING-type domain-containing protein</fullName>
    </recommendedName>
</protein>
<dbReference type="OrthoDB" id="3045089at2759"/>
<dbReference type="SMART" id="SM00184">
    <property type="entry name" value="RING"/>
    <property type="match status" value="2"/>
</dbReference>
<dbReference type="InterPro" id="IPR013083">
    <property type="entry name" value="Znf_RING/FYVE/PHD"/>
</dbReference>
<feature type="region of interest" description="Disordered" evidence="2">
    <location>
        <begin position="1"/>
        <end position="21"/>
    </location>
</feature>
<dbReference type="Gene3D" id="3.30.40.10">
    <property type="entry name" value="Zinc/RING finger domain, C3HC4 (zinc finger)"/>
    <property type="match status" value="2"/>
</dbReference>
<reference evidence="5 6" key="1">
    <citation type="submission" date="2020-04" db="EMBL/GenBank/DDBJ databases">
        <title>Perkinsus chesapeaki whole genome sequence.</title>
        <authorList>
            <person name="Bogema D.R."/>
        </authorList>
    </citation>
    <scope>NUCLEOTIDE SEQUENCE [LARGE SCALE GENOMIC DNA]</scope>
    <source>
        <strain evidence="5">ATCC PRA-425</strain>
    </source>
</reference>
<evidence type="ECO:0000259" key="4">
    <source>
        <dbReference type="PROSITE" id="PS50089"/>
    </source>
</evidence>
<feature type="compositionally biased region" description="Low complexity" evidence="2">
    <location>
        <begin position="289"/>
        <end position="298"/>
    </location>
</feature>
<feature type="compositionally biased region" description="Acidic residues" evidence="2">
    <location>
        <begin position="551"/>
        <end position="563"/>
    </location>
</feature>
<proteinExistence type="predicted"/>
<organism evidence="5 6">
    <name type="scientific">Perkinsus chesapeaki</name>
    <name type="common">Clam parasite</name>
    <name type="synonym">Perkinsus andrewsi</name>
    <dbReference type="NCBI Taxonomy" id="330153"/>
    <lineage>
        <taxon>Eukaryota</taxon>
        <taxon>Sar</taxon>
        <taxon>Alveolata</taxon>
        <taxon>Perkinsozoa</taxon>
        <taxon>Perkinsea</taxon>
        <taxon>Perkinsida</taxon>
        <taxon>Perkinsidae</taxon>
        <taxon>Perkinsus</taxon>
    </lineage>
</organism>
<keyword evidence="1" id="KW-0479">Metal-binding</keyword>
<dbReference type="AlphaFoldDB" id="A0A7J6LRS8"/>
<evidence type="ECO:0000256" key="1">
    <source>
        <dbReference type="PROSITE-ProRule" id="PRU00175"/>
    </source>
</evidence>
<dbReference type="InterPro" id="IPR001841">
    <property type="entry name" value="Znf_RING"/>
</dbReference>
<feature type="region of interest" description="Disordered" evidence="2">
    <location>
        <begin position="545"/>
        <end position="565"/>
    </location>
</feature>
<evidence type="ECO:0000313" key="5">
    <source>
        <dbReference type="EMBL" id="KAF4661700.1"/>
    </source>
</evidence>
<dbReference type="EMBL" id="JAAPAO010000369">
    <property type="protein sequence ID" value="KAF4661700.1"/>
    <property type="molecule type" value="Genomic_DNA"/>
</dbReference>
<evidence type="ECO:0000256" key="2">
    <source>
        <dbReference type="SAM" id="MobiDB-lite"/>
    </source>
</evidence>
<evidence type="ECO:0000256" key="3">
    <source>
        <dbReference type="SAM" id="Phobius"/>
    </source>
</evidence>
<dbReference type="Pfam" id="PF13920">
    <property type="entry name" value="zf-C3HC4_3"/>
    <property type="match status" value="2"/>
</dbReference>
<feature type="domain" description="RING-type" evidence="4">
    <location>
        <begin position="595"/>
        <end position="634"/>
    </location>
</feature>
<keyword evidence="3" id="KW-1133">Transmembrane helix</keyword>
<feature type="transmembrane region" description="Helical" evidence="3">
    <location>
        <begin position="406"/>
        <end position="429"/>
    </location>
</feature>
<keyword evidence="6" id="KW-1185">Reference proteome</keyword>
<gene>
    <name evidence="5" type="ORF">FOL47_006556</name>
</gene>
<evidence type="ECO:0000313" key="6">
    <source>
        <dbReference type="Proteomes" id="UP000591131"/>
    </source>
</evidence>
<feature type="compositionally biased region" description="Polar residues" evidence="2">
    <location>
        <begin position="272"/>
        <end position="281"/>
    </location>
</feature>
<dbReference type="InterPro" id="IPR051728">
    <property type="entry name" value="RING-FYVE_E3_ubiquitin-ligase"/>
</dbReference>
<dbReference type="PROSITE" id="PS50089">
    <property type="entry name" value="ZF_RING_2"/>
    <property type="match status" value="2"/>
</dbReference>
<dbReference type="SUPFAM" id="SSF57850">
    <property type="entry name" value="RING/U-box"/>
    <property type="match status" value="2"/>
</dbReference>
<keyword evidence="1" id="KW-0863">Zinc-finger</keyword>
<feature type="non-terminal residue" evidence="5">
    <location>
        <position position="1"/>
    </location>
</feature>
<keyword evidence="3" id="KW-0812">Transmembrane</keyword>
<comment type="caution">
    <text evidence="5">The sequence shown here is derived from an EMBL/GenBank/DDBJ whole genome shotgun (WGS) entry which is preliminary data.</text>
</comment>
<feature type="region of interest" description="Disordered" evidence="2">
    <location>
        <begin position="684"/>
        <end position="778"/>
    </location>
</feature>
<dbReference type="GO" id="GO:0008270">
    <property type="term" value="F:zinc ion binding"/>
    <property type="evidence" value="ECO:0007669"/>
    <property type="project" value="UniProtKB-KW"/>
</dbReference>
<sequence>MKSRVFGGDSSSDSCSDITEHNTRCNSRSNMNIRRGFTKAVDAGQVEVPESELCKICFDAEARVVLLPCGHGGLCEGCAKDLIMASSECYICRQPVKLIAKLGRKALPRTTSTTSAVSRQVSGMSTDNYLAEVVGPDQLHHLQSRQMGFMEPSESTNCTHLVSNPGDVPAPQLMGTPAVAHEASQLTGDMVDSTSGGGNAIPQRLLSTVAASSPGVDDSIDMGAPPTEVRAVSVAALDPRGMPRPPPSLPTGAAETGVVGGPSLSAAEGMESQGSLVSSNGQPEREQSPSESPPVMMSMPPPRAVTTGQGIAPNPSQNVTRLLTTSALGNRKVLAHRSEPIAGGSQTFLVDPEVSLVAQQEVYNSGLESPLDFDSSYSGSSKGASEGIVEYTVAPVRQLNSSAVPIVSWVLVGVLAVVLAFALVACLTFTSRMPSDVGTHICRCGGCGRRFRVPSSIPASSFMCRKSLTSSCASGVGVLLRVFVYAPYGSLISNFSCIREGRRRMSVVQEEEREERLDEMNSAPKRVMTLHRVSSHFYRMKTRVFGSSGSTDDDDSEQGDIETGDQTQQPVINIHRGYTRAVDDGQMQIPEDNLCQICFDAEARVVLLPCGHGGLCEGCAKDIIATTGNCFLCRQPVKLVAIVGREEPPVKRTASTASRLERGASSMSTDNYFAQVVGPDQLHHLESRPTDDQLEQMPAVAQPPPHLDAPQLGTPAVTQSQTLQPIREDTATTAATTLPNGSGNDATGRTGEPQAEQSSSDEEVAVIPPTSDNLPEAI</sequence>
<dbReference type="PANTHER" id="PTHR14879:SF5">
    <property type="entry name" value="RING-TYPE DOMAIN-CONTAINING PROTEIN"/>
    <property type="match status" value="1"/>
</dbReference>
<feature type="region of interest" description="Disordered" evidence="2">
    <location>
        <begin position="236"/>
        <end position="301"/>
    </location>
</feature>
<dbReference type="PANTHER" id="PTHR14879">
    <property type="entry name" value="CASPASE REGULATOR, RING FINGER DOMAIN-CONTAINING"/>
    <property type="match status" value="1"/>
</dbReference>